<reference evidence="2" key="1">
    <citation type="submission" date="2014-11" db="EMBL/GenBank/DDBJ databases">
        <authorList>
            <person name="Amaro Gonzalez C."/>
        </authorList>
    </citation>
    <scope>NUCLEOTIDE SEQUENCE</scope>
</reference>
<name>A0A0E9XH75_ANGAN</name>
<evidence type="ECO:0000256" key="1">
    <source>
        <dbReference type="SAM" id="Phobius"/>
    </source>
</evidence>
<feature type="transmembrane region" description="Helical" evidence="1">
    <location>
        <begin position="15"/>
        <end position="35"/>
    </location>
</feature>
<accession>A0A0E9XH75</accession>
<dbReference type="AlphaFoldDB" id="A0A0E9XH75"/>
<sequence>MLKKIPGDSSVAPQFPSVFVCHGVFYIFLFVLILFPHL</sequence>
<proteinExistence type="predicted"/>
<evidence type="ECO:0000313" key="2">
    <source>
        <dbReference type="EMBL" id="JAI01767.1"/>
    </source>
</evidence>
<dbReference type="EMBL" id="GBXM01006811">
    <property type="protein sequence ID" value="JAI01767.1"/>
    <property type="molecule type" value="Transcribed_RNA"/>
</dbReference>
<keyword evidence="1" id="KW-1133">Transmembrane helix</keyword>
<protein>
    <submittedName>
        <fullName evidence="2">Uncharacterized protein</fullName>
    </submittedName>
</protein>
<reference evidence="2" key="2">
    <citation type="journal article" date="2015" name="Fish Shellfish Immunol.">
        <title>Early steps in the European eel (Anguilla anguilla)-Vibrio vulnificus interaction in the gills: Role of the RtxA13 toxin.</title>
        <authorList>
            <person name="Callol A."/>
            <person name="Pajuelo D."/>
            <person name="Ebbesson L."/>
            <person name="Teles M."/>
            <person name="MacKenzie S."/>
            <person name="Amaro C."/>
        </authorList>
    </citation>
    <scope>NUCLEOTIDE SEQUENCE</scope>
</reference>
<organism evidence="2">
    <name type="scientific">Anguilla anguilla</name>
    <name type="common">European freshwater eel</name>
    <name type="synonym">Muraena anguilla</name>
    <dbReference type="NCBI Taxonomy" id="7936"/>
    <lineage>
        <taxon>Eukaryota</taxon>
        <taxon>Metazoa</taxon>
        <taxon>Chordata</taxon>
        <taxon>Craniata</taxon>
        <taxon>Vertebrata</taxon>
        <taxon>Euteleostomi</taxon>
        <taxon>Actinopterygii</taxon>
        <taxon>Neopterygii</taxon>
        <taxon>Teleostei</taxon>
        <taxon>Anguilliformes</taxon>
        <taxon>Anguillidae</taxon>
        <taxon>Anguilla</taxon>
    </lineage>
</organism>
<keyword evidence="1" id="KW-0812">Transmembrane</keyword>
<keyword evidence="1" id="KW-0472">Membrane</keyword>